<feature type="region of interest" description="Disordered" evidence="11">
    <location>
        <begin position="847"/>
        <end position="953"/>
    </location>
</feature>
<feature type="compositionally biased region" description="Low complexity" evidence="11">
    <location>
        <begin position="922"/>
        <end position="935"/>
    </location>
</feature>
<evidence type="ECO:0000256" key="3">
    <source>
        <dbReference type="ARBA" id="ARBA00004593"/>
    </source>
</evidence>
<dbReference type="GO" id="GO:0033165">
    <property type="term" value="C:interphotoreceptor matrix"/>
    <property type="evidence" value="ECO:0007669"/>
    <property type="project" value="UniProtKB-SubCell"/>
</dbReference>
<dbReference type="InParanoid" id="A0A3Q1HYS0"/>
<organism evidence="14 15">
    <name type="scientific">Acanthochromis polyacanthus</name>
    <name type="common">spiny chromis</name>
    <dbReference type="NCBI Taxonomy" id="80966"/>
    <lineage>
        <taxon>Eukaryota</taxon>
        <taxon>Metazoa</taxon>
        <taxon>Chordata</taxon>
        <taxon>Craniata</taxon>
        <taxon>Vertebrata</taxon>
        <taxon>Euteleostomi</taxon>
        <taxon>Actinopterygii</taxon>
        <taxon>Neopterygii</taxon>
        <taxon>Teleostei</taxon>
        <taxon>Neoteleostei</taxon>
        <taxon>Acanthomorphata</taxon>
        <taxon>Ovalentaria</taxon>
        <taxon>Pomacentridae</taxon>
        <taxon>Acanthochromis</taxon>
    </lineage>
</organism>
<feature type="domain" description="SEA" evidence="13">
    <location>
        <begin position="1015"/>
        <end position="1128"/>
    </location>
</feature>
<feature type="compositionally biased region" description="Basic and acidic residues" evidence="11">
    <location>
        <begin position="200"/>
        <end position="210"/>
    </location>
</feature>
<evidence type="ECO:0000256" key="8">
    <source>
        <dbReference type="ARBA" id="ARBA00022737"/>
    </source>
</evidence>
<feature type="region of interest" description="Disordered" evidence="11">
    <location>
        <begin position="501"/>
        <end position="568"/>
    </location>
</feature>
<dbReference type="GO" id="GO:0008201">
    <property type="term" value="F:heparin binding"/>
    <property type="evidence" value="ECO:0007669"/>
    <property type="project" value="UniProtKB-KW"/>
</dbReference>
<feature type="compositionally biased region" description="Basic and acidic residues" evidence="11">
    <location>
        <begin position="503"/>
        <end position="517"/>
    </location>
</feature>
<proteinExistence type="predicted"/>
<feature type="compositionally biased region" description="Low complexity" evidence="11">
    <location>
        <begin position="553"/>
        <end position="568"/>
    </location>
</feature>
<dbReference type="PANTHER" id="PTHR12199">
    <property type="entry name" value="INTERPHOTORECEPTOR MATRIX PROTEOGLYCAN"/>
    <property type="match status" value="1"/>
</dbReference>
<dbReference type="PROSITE" id="PS01186">
    <property type="entry name" value="EGF_2"/>
    <property type="match status" value="1"/>
</dbReference>
<evidence type="ECO:0000259" key="13">
    <source>
        <dbReference type="PROSITE" id="PS50024"/>
    </source>
</evidence>
<keyword evidence="4" id="KW-0964">Secreted</keyword>
<dbReference type="Pfam" id="PF01390">
    <property type="entry name" value="SEA"/>
    <property type="match status" value="2"/>
</dbReference>
<keyword evidence="12" id="KW-0472">Membrane</keyword>
<feature type="compositionally biased region" description="Basic and acidic residues" evidence="11">
    <location>
        <begin position="530"/>
        <end position="539"/>
    </location>
</feature>
<accession>A0A3Q1HYS0</accession>
<dbReference type="InterPro" id="IPR000742">
    <property type="entry name" value="EGF"/>
</dbReference>
<dbReference type="GeneTree" id="ENSGT00530000063503"/>
<keyword evidence="6" id="KW-0358">Heparin-binding</keyword>
<protein>
    <submittedName>
        <fullName evidence="14">Interphotoreceptor matrix proteoglycan 2-like</fullName>
    </submittedName>
</protein>
<dbReference type="InterPro" id="IPR000082">
    <property type="entry name" value="SEA_dom"/>
</dbReference>
<feature type="compositionally biased region" description="Basic and acidic residues" evidence="11">
    <location>
        <begin position="34"/>
        <end position="65"/>
    </location>
</feature>
<feature type="compositionally biased region" description="Basic and acidic residues" evidence="11">
    <location>
        <begin position="142"/>
        <end position="151"/>
    </location>
</feature>
<dbReference type="PANTHER" id="PTHR12199:SF4">
    <property type="entry name" value="INTERPHOTORECEPTOR MATRIX PROTEOGLYCAN 2"/>
    <property type="match status" value="1"/>
</dbReference>
<dbReference type="Gene3D" id="3.30.70.960">
    <property type="entry name" value="SEA domain"/>
    <property type="match status" value="2"/>
</dbReference>
<evidence type="ECO:0000256" key="2">
    <source>
        <dbReference type="ARBA" id="ARBA00004504"/>
    </source>
</evidence>
<dbReference type="SUPFAM" id="SSF82671">
    <property type="entry name" value="SEA domain"/>
    <property type="match status" value="2"/>
</dbReference>
<feature type="compositionally biased region" description="Basic and acidic residues" evidence="11">
    <location>
        <begin position="886"/>
        <end position="897"/>
    </location>
</feature>
<keyword evidence="15" id="KW-1185">Reference proteome</keyword>
<evidence type="ECO:0000256" key="7">
    <source>
        <dbReference type="ARBA" id="ARBA00022729"/>
    </source>
</evidence>
<dbReference type="PROSITE" id="PS50024">
    <property type="entry name" value="SEA"/>
    <property type="match status" value="2"/>
</dbReference>
<sequence>MAEKIEPTRQPAHETDSVEEPKEKTEPAGGSEPEAEHKVEPEEDQTHLVRTSEDRTQESTGKETFEEKEDGPPEGLDERTEEEVGFGEPDADGTMAEAEEDVLQEITPVVVVVPEDTEGLMPGIEEEVEVLPESPDQTQEPKPTEPRHVPEEGTVPEAPTGNDLHPGTVPSVEPTKEEDGGPDEDQEAPPLVEGTMTKPPAEEPPEHAVEEVTAGSSLEVTTKYVVEYNNGNFPDLQGSDNFLGNNGFDWEDSIGNEIDDTLPWPPRPLKDQLVELSIRLRGETYNDALRDPSSSEYQKLARHFSRRIEDAFERLPGFKKVHIVEFRPQKDLERGLVVLVHYTITLEVDGGGIANDTLDFISLQNNLVEKNYPGAAEQPTVVYTITDFRNYITEALHKDNFMTNSSLEVADPLLLENAENSLPAEKPTSRPADTFDNMDNVLAAEKPPDAPIHEADSGDVFLKKDDFLFDLFDQWKAPQSEAASENDVFMFDESVNEFPAKTFDPETLDKNSGHIEDEGFLLGNSAGGGDDPRGGDHVVDSGGLSPPLEPQTSLLDDSSGSGFSGDGQSDIWSWQTSLTSDGVFYEGDGGLEVLPPPDLEEDEDEVAAESLTTETEVLIRLELTETPGFKEPLPDGHEEPFLDQVLVTPHISTDPRFSTTTQPPMFSPRGTLAIELSVQTVEASGIYDDWTEPNTLAMPVADFSEPEAWTLGAAVFAEPTDLTVNLPETLEESEEPSEAAVQLPASETHQAPDSSAPSTKELPAFVEVQVATVGESSFDAVTDDPPQLDVPTEKPKLLLPETQDHNEVEVLEEQQIDGTHTMIAPVVEAIDEDLVVDEVMIVTTTTAAPHPAPSVSPDHGNSVALSPEKDSPFTRVSDSLPEDEDLVHHEHQNHEDATEGPISTPSSDVPQSTPESEETPSEESPGSSAPDGDSGVPLTDPVESTTSSLQKVNSSVPVTDFQSINHGFPGVPSIDVSFDLFPYGGVATEGDSSGFSSGAQGSDLDAMALPTRPGRALTVFFSLRVTNMAFSMDLFNKSSPEYKALEQRFLQLLVPYLQSNLNNFQNLEILNFRNGSIVVNSRMRFGKPVPSGVTNVIYLILEDFANTAYQTMNMAIDKYSLDVESGDQADPCKFQACNEFSRCMVNRWSGEAECVCDAGYVSVDGLPCQSVCDVQHNFCLNDGKCDIIPGKGAICRCRVGENWWYRGEHCEEYVSEPLVVGIAIASVAGFLMVASGIIFFLARTLRDQYDGEDTEDPLRRGDSVPTLERATKFNPMFESDPVTTQYYRRYDDDVPPYSTPDASKDPSSTEIQSMYHNTTLTKEEIQERLRIIELCSRDQNFADFLRQTQVFLERRGSSTT</sequence>
<evidence type="ECO:0000313" key="14">
    <source>
        <dbReference type="Ensembl" id="ENSAPOP00000032810.1"/>
    </source>
</evidence>
<keyword evidence="12" id="KW-1133">Transmembrane helix</keyword>
<dbReference type="Ensembl" id="ENSAPOT00000027098.1">
    <property type="protein sequence ID" value="ENSAPOP00000032810.1"/>
    <property type="gene ID" value="ENSAPOG00000020962.1"/>
</dbReference>
<evidence type="ECO:0000256" key="4">
    <source>
        <dbReference type="ARBA" id="ARBA00022525"/>
    </source>
</evidence>
<feature type="domain" description="SEA" evidence="13">
    <location>
        <begin position="270"/>
        <end position="388"/>
    </location>
</feature>
<keyword evidence="7" id="KW-0732">Signal</keyword>
<dbReference type="SMART" id="SM00200">
    <property type="entry name" value="SEA"/>
    <property type="match status" value="2"/>
</dbReference>
<feature type="region of interest" description="Disordered" evidence="11">
    <location>
        <begin position="1"/>
        <end position="215"/>
    </location>
</feature>
<feature type="region of interest" description="Disordered" evidence="11">
    <location>
        <begin position="1290"/>
        <end position="1309"/>
    </location>
</feature>
<evidence type="ECO:0000256" key="12">
    <source>
        <dbReference type="SAM" id="Phobius"/>
    </source>
</evidence>
<feature type="compositionally biased region" description="Acidic residues" evidence="11">
    <location>
        <begin position="79"/>
        <end position="103"/>
    </location>
</feature>
<evidence type="ECO:0000313" key="15">
    <source>
        <dbReference type="Proteomes" id="UP000257200"/>
    </source>
</evidence>
<evidence type="ECO:0000256" key="9">
    <source>
        <dbReference type="ARBA" id="ARBA00023180"/>
    </source>
</evidence>
<name>A0A3Q1HYS0_9TELE</name>
<keyword evidence="12" id="KW-0812">Transmembrane</keyword>
<keyword evidence="8" id="KW-0677">Repeat</keyword>
<keyword evidence="5" id="KW-0272">Extracellular matrix</keyword>
<evidence type="ECO:0000256" key="1">
    <source>
        <dbReference type="ARBA" id="ARBA00004437"/>
    </source>
</evidence>
<dbReference type="GO" id="GO:0007601">
    <property type="term" value="P:visual perception"/>
    <property type="evidence" value="ECO:0007669"/>
    <property type="project" value="InterPro"/>
</dbReference>
<reference evidence="14" key="1">
    <citation type="submission" date="2025-08" db="UniProtKB">
        <authorList>
            <consortium name="Ensembl"/>
        </authorList>
    </citation>
    <scope>IDENTIFICATION</scope>
</reference>
<dbReference type="GO" id="GO:0001750">
    <property type="term" value="C:photoreceptor outer segment"/>
    <property type="evidence" value="ECO:0007669"/>
    <property type="project" value="UniProtKB-SubCell"/>
</dbReference>
<dbReference type="Proteomes" id="UP000257200">
    <property type="component" value="Unplaced"/>
</dbReference>
<dbReference type="InterPro" id="IPR039861">
    <property type="entry name" value="IMPG"/>
</dbReference>
<evidence type="ECO:0000256" key="10">
    <source>
        <dbReference type="ARBA" id="ARBA00023273"/>
    </source>
</evidence>
<comment type="subcellular location">
    <subcellularLocation>
        <location evidence="2">Cell projection</location>
        <location evidence="2">Cilium</location>
        <location evidence="2">Photoreceptor outer segment</location>
    </subcellularLocation>
    <subcellularLocation>
        <location evidence="1">Photoreceptor inner segment</location>
    </subcellularLocation>
    <subcellularLocation>
        <location evidence="3">Secreted</location>
        <location evidence="3">Extracellular space</location>
        <location evidence="3">Extracellular matrix</location>
        <location evidence="3">Interphotoreceptor matrix</location>
    </subcellularLocation>
</comment>
<feature type="region of interest" description="Disordered" evidence="11">
    <location>
        <begin position="728"/>
        <end position="760"/>
    </location>
</feature>
<keyword evidence="9" id="KW-0325">Glycoprotein</keyword>
<dbReference type="InterPro" id="IPR036364">
    <property type="entry name" value="SEA_dom_sf"/>
</dbReference>
<evidence type="ECO:0000256" key="5">
    <source>
        <dbReference type="ARBA" id="ARBA00022530"/>
    </source>
</evidence>
<dbReference type="GO" id="GO:0005540">
    <property type="term" value="F:hyaluronic acid binding"/>
    <property type="evidence" value="ECO:0007669"/>
    <property type="project" value="TreeGrafter"/>
</dbReference>
<feature type="transmembrane region" description="Helical" evidence="12">
    <location>
        <begin position="1218"/>
        <end position="1242"/>
    </location>
</feature>
<dbReference type="GO" id="GO:0001917">
    <property type="term" value="C:photoreceptor inner segment"/>
    <property type="evidence" value="ECO:0007669"/>
    <property type="project" value="UniProtKB-SubCell"/>
</dbReference>
<evidence type="ECO:0000256" key="11">
    <source>
        <dbReference type="SAM" id="MobiDB-lite"/>
    </source>
</evidence>
<feature type="compositionally biased region" description="Polar residues" evidence="11">
    <location>
        <begin position="745"/>
        <end position="758"/>
    </location>
</feature>
<feature type="compositionally biased region" description="Basic and acidic residues" evidence="11">
    <location>
        <begin position="1"/>
        <end position="26"/>
    </location>
</feature>
<evidence type="ECO:0000256" key="6">
    <source>
        <dbReference type="ARBA" id="ARBA00022674"/>
    </source>
</evidence>
<feature type="compositionally biased region" description="Polar residues" evidence="11">
    <location>
        <begin position="942"/>
        <end position="953"/>
    </location>
</feature>
<reference evidence="14" key="2">
    <citation type="submission" date="2025-09" db="UniProtKB">
        <authorList>
            <consortium name="Ensembl"/>
        </authorList>
    </citation>
    <scope>IDENTIFICATION</scope>
</reference>
<keyword evidence="10" id="KW-0966">Cell projection</keyword>